<keyword evidence="1" id="KW-0812">Transmembrane</keyword>
<dbReference type="OMA" id="KSNFPKM"/>
<gene>
    <name evidence="2" type="ORF">BSAL_92095c</name>
</gene>
<dbReference type="OrthoDB" id="271906at2759"/>
<dbReference type="Proteomes" id="UP000051952">
    <property type="component" value="Unassembled WGS sequence"/>
</dbReference>
<evidence type="ECO:0000313" key="3">
    <source>
        <dbReference type="Proteomes" id="UP000051952"/>
    </source>
</evidence>
<protein>
    <submittedName>
        <fullName evidence="2">Uncharacterized protein</fullName>
    </submittedName>
</protein>
<keyword evidence="1" id="KW-1133">Transmembrane helix</keyword>
<dbReference type="AlphaFoldDB" id="A0A0S4JBG1"/>
<accession>A0A0S4JBG1</accession>
<sequence length="167" mass="18398">SGLRPAHSRDWRNLRVLLCLHCPERWPLILQLPTGPASYLAKSNFPLIFNEALKLVDLKYKLTSQDYVLLIRVTGGIFVSFSAFIVLNVGRSFFSFFLALFLAFITVSFHVTLPKPETTPVAEQIQVLKNLAIIGGLLFVAGSGSRSRKVAAPVVAADASGKNKKKQ</sequence>
<keyword evidence="3" id="KW-1185">Reference proteome</keyword>
<dbReference type="VEuPathDB" id="TriTrypDB:BSAL_92095c"/>
<feature type="transmembrane region" description="Helical" evidence="1">
    <location>
        <begin position="67"/>
        <end position="87"/>
    </location>
</feature>
<name>A0A0S4JBG1_BODSA</name>
<feature type="transmembrane region" description="Helical" evidence="1">
    <location>
        <begin position="94"/>
        <end position="113"/>
    </location>
</feature>
<keyword evidence="1" id="KW-0472">Membrane</keyword>
<organism evidence="2 3">
    <name type="scientific">Bodo saltans</name>
    <name type="common">Flagellated protozoan</name>
    <dbReference type="NCBI Taxonomy" id="75058"/>
    <lineage>
        <taxon>Eukaryota</taxon>
        <taxon>Discoba</taxon>
        <taxon>Euglenozoa</taxon>
        <taxon>Kinetoplastea</taxon>
        <taxon>Metakinetoplastina</taxon>
        <taxon>Eubodonida</taxon>
        <taxon>Bodonidae</taxon>
        <taxon>Bodo</taxon>
    </lineage>
</organism>
<proteinExistence type="predicted"/>
<dbReference type="EMBL" id="CYKH01001262">
    <property type="protein sequence ID" value="CUG86231.1"/>
    <property type="molecule type" value="Genomic_DNA"/>
</dbReference>
<evidence type="ECO:0000313" key="2">
    <source>
        <dbReference type="EMBL" id="CUG86231.1"/>
    </source>
</evidence>
<feature type="non-terminal residue" evidence="2">
    <location>
        <position position="1"/>
    </location>
</feature>
<reference evidence="3" key="1">
    <citation type="submission" date="2015-09" db="EMBL/GenBank/DDBJ databases">
        <authorList>
            <consortium name="Pathogen Informatics"/>
        </authorList>
    </citation>
    <scope>NUCLEOTIDE SEQUENCE [LARGE SCALE GENOMIC DNA]</scope>
    <source>
        <strain evidence="3">Lake Konstanz</strain>
    </source>
</reference>
<evidence type="ECO:0000256" key="1">
    <source>
        <dbReference type="SAM" id="Phobius"/>
    </source>
</evidence>
<feature type="transmembrane region" description="Helical" evidence="1">
    <location>
        <begin position="125"/>
        <end position="142"/>
    </location>
</feature>